<evidence type="ECO:0000256" key="2">
    <source>
        <dbReference type="SAM" id="Phobius"/>
    </source>
</evidence>
<name>A0A964BQG6_9CYAN</name>
<feature type="compositionally biased region" description="Basic and acidic residues" evidence="1">
    <location>
        <begin position="1"/>
        <end position="13"/>
    </location>
</feature>
<evidence type="ECO:0000259" key="3">
    <source>
        <dbReference type="Pfam" id="PF05036"/>
    </source>
</evidence>
<proteinExistence type="predicted"/>
<feature type="transmembrane region" description="Helical" evidence="2">
    <location>
        <begin position="96"/>
        <end position="119"/>
    </location>
</feature>
<evidence type="ECO:0000313" key="4">
    <source>
        <dbReference type="EMBL" id="MCC0176977.1"/>
    </source>
</evidence>
<evidence type="ECO:0000256" key="1">
    <source>
        <dbReference type="SAM" id="MobiDB-lite"/>
    </source>
</evidence>
<dbReference type="EMBL" id="JADWDC010000015">
    <property type="protein sequence ID" value="MCC0176977.1"/>
    <property type="molecule type" value="Genomic_DNA"/>
</dbReference>
<dbReference type="GO" id="GO:0042834">
    <property type="term" value="F:peptidoglycan binding"/>
    <property type="evidence" value="ECO:0007669"/>
    <property type="project" value="InterPro"/>
</dbReference>
<reference evidence="4" key="1">
    <citation type="journal article" date="2021" name="Antonie Van Leeuwenhoek">
        <title>Draft genome and description of Waterburya agarophytonicola gen. nov. sp. nov. (Pleurocapsales, Cyanobacteria): a seaweed symbiont.</title>
        <authorList>
            <person name="Bonthond G."/>
            <person name="Shalygin S."/>
            <person name="Bayer T."/>
            <person name="Weinberger F."/>
        </authorList>
    </citation>
    <scope>NUCLEOTIDE SEQUENCE</scope>
    <source>
        <strain evidence="4">KI4</strain>
    </source>
</reference>
<sequence>MSSKRLSDRENKSSKSSANSQLKSSIVHKPFATGTINIFNPYRNKGKSKLSPSKLFLNAQLERDLDKRKTELELSELNLEPDEIEYRDRSWIDSIFSPWGISAISILFLVNLIAAGFIFRNTSNPPQVESSVTKIGNNHFGDREFMPLNLSTLGAIKTIEEDLVESTPDIIPIPPALAPLNNIASLSSFNTPYHYVLTEYTGEQSLSLARQKVKQVSLVNFPQGVFVYLGAFKNREDADKFVSQLKQNNFSAHIYPLN</sequence>
<keyword evidence="2" id="KW-0472">Membrane</keyword>
<keyword evidence="2" id="KW-1133">Transmembrane helix</keyword>
<dbReference type="InterPro" id="IPR007730">
    <property type="entry name" value="SPOR-like_dom"/>
</dbReference>
<comment type="caution">
    <text evidence="4">The sequence shown here is derived from an EMBL/GenBank/DDBJ whole genome shotgun (WGS) entry which is preliminary data.</text>
</comment>
<dbReference type="InterPro" id="IPR036680">
    <property type="entry name" value="SPOR-like_sf"/>
</dbReference>
<feature type="domain" description="SPOR" evidence="3">
    <location>
        <begin position="223"/>
        <end position="253"/>
    </location>
</feature>
<evidence type="ECO:0000313" key="5">
    <source>
        <dbReference type="Proteomes" id="UP000729733"/>
    </source>
</evidence>
<keyword evidence="5" id="KW-1185">Reference proteome</keyword>
<dbReference type="SUPFAM" id="SSF110997">
    <property type="entry name" value="Sporulation related repeat"/>
    <property type="match status" value="1"/>
</dbReference>
<dbReference type="RefSeq" id="WP_229640013.1">
    <property type="nucleotide sequence ID" value="NZ_JADWDC010000015.1"/>
</dbReference>
<feature type="compositionally biased region" description="Low complexity" evidence="1">
    <location>
        <begin position="14"/>
        <end position="25"/>
    </location>
</feature>
<keyword evidence="2" id="KW-0812">Transmembrane</keyword>
<accession>A0A964BQG6</accession>
<dbReference type="Pfam" id="PF05036">
    <property type="entry name" value="SPOR"/>
    <property type="match status" value="1"/>
</dbReference>
<feature type="region of interest" description="Disordered" evidence="1">
    <location>
        <begin position="1"/>
        <end position="25"/>
    </location>
</feature>
<dbReference type="AlphaFoldDB" id="A0A964BQG6"/>
<organism evidence="4 5">
    <name type="scientific">Waterburya agarophytonicola KI4</name>
    <dbReference type="NCBI Taxonomy" id="2874699"/>
    <lineage>
        <taxon>Bacteria</taxon>
        <taxon>Bacillati</taxon>
        <taxon>Cyanobacteriota</taxon>
        <taxon>Cyanophyceae</taxon>
        <taxon>Pleurocapsales</taxon>
        <taxon>Hyellaceae</taxon>
        <taxon>Waterburya</taxon>
        <taxon>Waterburya agarophytonicola</taxon>
    </lineage>
</organism>
<gene>
    <name evidence="4" type="ORF">I4641_08290</name>
</gene>
<protein>
    <submittedName>
        <fullName evidence="4">SPOR domain-containing protein</fullName>
    </submittedName>
</protein>
<dbReference type="Proteomes" id="UP000729733">
    <property type="component" value="Unassembled WGS sequence"/>
</dbReference>